<gene>
    <name evidence="3" type="ORF">HYDPIDRAFT_68671</name>
</gene>
<dbReference type="EMBL" id="KN840213">
    <property type="protein sequence ID" value="KIJ57631.1"/>
    <property type="molecule type" value="Genomic_DNA"/>
</dbReference>
<feature type="non-terminal residue" evidence="3">
    <location>
        <position position="1"/>
    </location>
</feature>
<reference evidence="3 4" key="1">
    <citation type="submission" date="2014-04" db="EMBL/GenBank/DDBJ databases">
        <title>Evolutionary Origins and Diversification of the Mycorrhizal Mutualists.</title>
        <authorList>
            <consortium name="DOE Joint Genome Institute"/>
            <consortium name="Mycorrhizal Genomics Consortium"/>
            <person name="Kohler A."/>
            <person name="Kuo A."/>
            <person name="Nagy L.G."/>
            <person name="Floudas D."/>
            <person name="Copeland A."/>
            <person name="Barry K.W."/>
            <person name="Cichocki N."/>
            <person name="Veneault-Fourrey C."/>
            <person name="LaButti K."/>
            <person name="Lindquist E.A."/>
            <person name="Lipzen A."/>
            <person name="Lundell T."/>
            <person name="Morin E."/>
            <person name="Murat C."/>
            <person name="Riley R."/>
            <person name="Ohm R."/>
            <person name="Sun H."/>
            <person name="Tunlid A."/>
            <person name="Henrissat B."/>
            <person name="Grigoriev I.V."/>
            <person name="Hibbett D.S."/>
            <person name="Martin F."/>
        </authorList>
    </citation>
    <scope>NUCLEOTIDE SEQUENCE [LARGE SCALE GENOMIC DNA]</scope>
    <source>
        <strain evidence="3 4">MD-312</strain>
    </source>
</reference>
<feature type="coiled-coil region" evidence="1">
    <location>
        <begin position="1"/>
        <end position="28"/>
    </location>
</feature>
<feature type="region of interest" description="Disordered" evidence="2">
    <location>
        <begin position="275"/>
        <end position="301"/>
    </location>
</feature>
<organism evidence="3 4">
    <name type="scientific">Hydnomerulius pinastri MD-312</name>
    <dbReference type="NCBI Taxonomy" id="994086"/>
    <lineage>
        <taxon>Eukaryota</taxon>
        <taxon>Fungi</taxon>
        <taxon>Dikarya</taxon>
        <taxon>Basidiomycota</taxon>
        <taxon>Agaricomycotina</taxon>
        <taxon>Agaricomycetes</taxon>
        <taxon>Agaricomycetidae</taxon>
        <taxon>Boletales</taxon>
        <taxon>Boletales incertae sedis</taxon>
        <taxon>Leucogyrophana</taxon>
    </lineage>
</organism>
<name>A0A0C9W573_9AGAM</name>
<accession>A0A0C9W573</accession>
<evidence type="ECO:0000256" key="1">
    <source>
        <dbReference type="SAM" id="Coils"/>
    </source>
</evidence>
<dbReference type="AlphaFoldDB" id="A0A0C9W573"/>
<evidence type="ECO:0000313" key="3">
    <source>
        <dbReference type="EMBL" id="KIJ57631.1"/>
    </source>
</evidence>
<feature type="compositionally biased region" description="Basic residues" evidence="2">
    <location>
        <begin position="291"/>
        <end position="301"/>
    </location>
</feature>
<keyword evidence="1" id="KW-0175">Coiled coil</keyword>
<evidence type="ECO:0000313" key="4">
    <source>
        <dbReference type="Proteomes" id="UP000053820"/>
    </source>
</evidence>
<keyword evidence="4" id="KW-1185">Reference proteome</keyword>
<sequence>NEDLKKSNEELTDRVKVAEQEITVMREELESRLTAKRSVNKVGSNEHPSLKKVIHPLFADFCGIDRTLERGERALALGHIKPLGDERAFTLNEDGEREWHPDWKKSVDASINAKFLKEIADAVWTNEKVRSGTRGDIDDNDYHPAIILECAKSYFRNIHKQVMERNDPDKLAKAEEQLITGRRRARRQGVCKSRRKAAIEYAAQTGHVEAVAMIDSDFCTDPVSYDEEALSDGLRERRNKVGMGKEVNMGLGYKWRSTDYVALLRHLTLRAAGLAPINGDSNKDSDSQPSAKKRRTTKQKHIKRTFDVPPSMLLNKDPKSYKKVPTIPFVHMVDPEWLKVHPEVKTLEGGEWLVGFHARVKPRELLKEDVKYLDELKEWKAK</sequence>
<proteinExistence type="predicted"/>
<evidence type="ECO:0000256" key="2">
    <source>
        <dbReference type="SAM" id="MobiDB-lite"/>
    </source>
</evidence>
<dbReference type="Proteomes" id="UP000053820">
    <property type="component" value="Unassembled WGS sequence"/>
</dbReference>
<protein>
    <submittedName>
        <fullName evidence="3">Uncharacterized protein</fullName>
    </submittedName>
</protein>
<dbReference type="HOGENOM" id="CLU_035526_0_0_1"/>
<dbReference type="OrthoDB" id="2631297at2759"/>
<feature type="non-terminal residue" evidence="3">
    <location>
        <position position="382"/>
    </location>
</feature>